<dbReference type="Ensembl" id="ENSONIT00000002999.2">
    <property type="protein sequence ID" value="ENSONIP00000002998.2"/>
    <property type="gene ID" value="ENSONIG00000002397.2"/>
</dbReference>
<dbReference type="PROSITE" id="PS00134">
    <property type="entry name" value="TRYPSIN_HIS"/>
    <property type="match status" value="1"/>
</dbReference>
<dbReference type="GO" id="GO:0004252">
    <property type="term" value="F:serine-type endopeptidase activity"/>
    <property type="evidence" value="ECO:0007669"/>
    <property type="project" value="InterPro"/>
</dbReference>
<dbReference type="InterPro" id="IPR043504">
    <property type="entry name" value="Peptidase_S1_PA_chymotrypsin"/>
</dbReference>
<feature type="chain" id="PRO_5025609506" description="Peptidase S1 domain-containing protein" evidence="7">
    <location>
        <begin position="40"/>
        <end position="278"/>
    </location>
</feature>
<evidence type="ECO:0000259" key="8">
    <source>
        <dbReference type="PROSITE" id="PS50240"/>
    </source>
</evidence>
<evidence type="ECO:0000313" key="10">
    <source>
        <dbReference type="Proteomes" id="UP000005207"/>
    </source>
</evidence>
<dbReference type="SUPFAM" id="SSF50494">
    <property type="entry name" value="Trypsin-like serine proteases"/>
    <property type="match status" value="1"/>
</dbReference>
<accession>I3J2A8</accession>
<evidence type="ECO:0000256" key="5">
    <source>
        <dbReference type="ARBA" id="ARBA00023157"/>
    </source>
</evidence>
<dbReference type="InterPro" id="IPR009003">
    <property type="entry name" value="Peptidase_S1_PA"/>
</dbReference>
<dbReference type="HOGENOM" id="CLU_006842_1_0_1"/>
<reference evidence="10" key="1">
    <citation type="submission" date="2012-01" db="EMBL/GenBank/DDBJ databases">
        <title>The Genome Sequence of Oreochromis niloticus (Nile Tilapia).</title>
        <authorList>
            <consortium name="Broad Institute Genome Assembly Team"/>
            <consortium name="Broad Institute Sequencing Platform"/>
            <person name="Di Palma F."/>
            <person name="Johnson J."/>
            <person name="Lander E.S."/>
            <person name="Lindblad-Toh K."/>
        </authorList>
    </citation>
    <scope>NUCLEOTIDE SEQUENCE [LARGE SCALE GENOMIC DNA]</scope>
</reference>
<keyword evidence="4 6" id="KW-0720">Serine protease</keyword>
<dbReference type="GeneTree" id="ENSGT00910000144271"/>
<dbReference type="PROSITE" id="PS00135">
    <property type="entry name" value="TRYPSIN_SER"/>
    <property type="match status" value="1"/>
</dbReference>
<dbReference type="PANTHER" id="PTHR24271">
    <property type="entry name" value="KALLIKREIN-RELATED"/>
    <property type="match status" value="1"/>
</dbReference>
<dbReference type="InterPro" id="IPR001314">
    <property type="entry name" value="Peptidase_S1A"/>
</dbReference>
<dbReference type="Gene3D" id="2.40.10.10">
    <property type="entry name" value="Trypsin-like serine proteases"/>
    <property type="match status" value="1"/>
</dbReference>
<keyword evidence="1 6" id="KW-0645">Protease</keyword>
<evidence type="ECO:0000256" key="1">
    <source>
        <dbReference type="ARBA" id="ARBA00022670"/>
    </source>
</evidence>
<evidence type="ECO:0000256" key="6">
    <source>
        <dbReference type="RuleBase" id="RU363034"/>
    </source>
</evidence>
<dbReference type="Proteomes" id="UP000005207">
    <property type="component" value="Linkage group LG23"/>
</dbReference>
<dbReference type="CDD" id="cd00190">
    <property type="entry name" value="Tryp_SPc"/>
    <property type="match status" value="1"/>
</dbReference>
<proteinExistence type="predicted"/>
<reference evidence="9" key="3">
    <citation type="submission" date="2025-09" db="UniProtKB">
        <authorList>
            <consortium name="Ensembl"/>
        </authorList>
    </citation>
    <scope>IDENTIFICATION</scope>
</reference>
<dbReference type="SMART" id="SM00020">
    <property type="entry name" value="Tryp_SPc"/>
    <property type="match status" value="1"/>
</dbReference>
<organism evidence="9 10">
    <name type="scientific">Oreochromis niloticus</name>
    <name type="common">Nile tilapia</name>
    <name type="synonym">Tilapia nilotica</name>
    <dbReference type="NCBI Taxonomy" id="8128"/>
    <lineage>
        <taxon>Eukaryota</taxon>
        <taxon>Metazoa</taxon>
        <taxon>Chordata</taxon>
        <taxon>Craniata</taxon>
        <taxon>Vertebrata</taxon>
        <taxon>Euteleostomi</taxon>
        <taxon>Actinopterygii</taxon>
        <taxon>Neopterygii</taxon>
        <taxon>Teleostei</taxon>
        <taxon>Neoteleostei</taxon>
        <taxon>Acanthomorphata</taxon>
        <taxon>Ovalentaria</taxon>
        <taxon>Cichlomorphae</taxon>
        <taxon>Cichliformes</taxon>
        <taxon>Cichlidae</taxon>
        <taxon>African cichlids</taxon>
        <taxon>Pseudocrenilabrinae</taxon>
        <taxon>Oreochromini</taxon>
        <taxon>Oreochromis</taxon>
    </lineage>
</organism>
<dbReference type="InterPro" id="IPR018114">
    <property type="entry name" value="TRYPSIN_HIS"/>
</dbReference>
<keyword evidence="5" id="KW-1015">Disulfide bond</keyword>
<gene>
    <name evidence="9" type="primary">LOC100689822</name>
</gene>
<keyword evidence="3 6" id="KW-0378">Hydrolase</keyword>
<dbReference type="InterPro" id="IPR033116">
    <property type="entry name" value="TRYPSIN_SER"/>
</dbReference>
<keyword evidence="2 7" id="KW-0732">Signal</keyword>
<sequence length="278" mass="31252">MHKVVVCPPKRLHFTGTMHTLQLFLLFLAMICLQQNVKGSEIIKGKKAKKNSMLYMASVQNRTAMGQLQHLCGGFLVSEDFVLTAAHCDRWNPINVVLGTHNLKKAEKTMIYQIKKKCKHPSYNNVTFGNDIMLLKLSEKVYLDKKRRIKPIKLPTQQINLKEKKTCTVAGWGATESGGETVDSLQVVDVPIVNLEMCKRIWQNKIPDNVICAGGYYKNKGICQGDSGGPLVCDKKMAVGIVSFNNSNKCDYPDVPNIYTDISKFLPWIKDILSKKTC</sequence>
<feature type="signal peptide" evidence="7">
    <location>
        <begin position="1"/>
        <end position="39"/>
    </location>
</feature>
<dbReference type="PRINTS" id="PR00722">
    <property type="entry name" value="CHYMOTRYPSIN"/>
</dbReference>
<keyword evidence="10" id="KW-1185">Reference proteome</keyword>
<reference evidence="9" key="2">
    <citation type="submission" date="2025-08" db="UniProtKB">
        <authorList>
            <consortium name="Ensembl"/>
        </authorList>
    </citation>
    <scope>IDENTIFICATION</scope>
</reference>
<dbReference type="OMA" id="MWNDKLP"/>
<dbReference type="Pfam" id="PF00089">
    <property type="entry name" value="Trypsin"/>
    <property type="match status" value="1"/>
</dbReference>
<evidence type="ECO:0000313" key="9">
    <source>
        <dbReference type="Ensembl" id="ENSONIP00000002998.2"/>
    </source>
</evidence>
<dbReference type="AlphaFoldDB" id="I3J2A8"/>
<dbReference type="InterPro" id="IPR001254">
    <property type="entry name" value="Trypsin_dom"/>
</dbReference>
<dbReference type="GO" id="GO:0006508">
    <property type="term" value="P:proteolysis"/>
    <property type="evidence" value="ECO:0007669"/>
    <property type="project" value="UniProtKB-KW"/>
</dbReference>
<evidence type="ECO:0000256" key="4">
    <source>
        <dbReference type="ARBA" id="ARBA00022825"/>
    </source>
</evidence>
<protein>
    <recommendedName>
        <fullName evidence="8">Peptidase S1 domain-containing protein</fullName>
    </recommendedName>
</protein>
<evidence type="ECO:0000256" key="7">
    <source>
        <dbReference type="SAM" id="SignalP"/>
    </source>
</evidence>
<name>I3J2A8_ORENI</name>
<feature type="domain" description="Peptidase S1" evidence="8">
    <location>
        <begin position="42"/>
        <end position="274"/>
    </location>
</feature>
<dbReference type="PROSITE" id="PS50240">
    <property type="entry name" value="TRYPSIN_DOM"/>
    <property type="match status" value="1"/>
</dbReference>
<evidence type="ECO:0000256" key="2">
    <source>
        <dbReference type="ARBA" id="ARBA00022729"/>
    </source>
</evidence>
<evidence type="ECO:0000256" key="3">
    <source>
        <dbReference type="ARBA" id="ARBA00022801"/>
    </source>
</evidence>
<dbReference type="FunFam" id="2.40.10.10:FF:000120">
    <property type="entry name" value="Putative serine protease"/>
    <property type="match status" value="1"/>
</dbReference>
<dbReference type="PANTHER" id="PTHR24271:SF87">
    <property type="entry name" value="ARGININE ESTERASE-LIKE-RELATED"/>
    <property type="match status" value="1"/>
</dbReference>